<keyword evidence="2" id="KW-1185">Reference proteome</keyword>
<gene>
    <name evidence="1" type="ORF">TNCV_4661571</name>
</gene>
<proteinExistence type="predicted"/>
<evidence type="ECO:0000313" key="1">
    <source>
        <dbReference type="EMBL" id="GFY08966.1"/>
    </source>
</evidence>
<name>A0A8X6S9G9_TRICX</name>
<dbReference type="EMBL" id="BMAU01021284">
    <property type="protein sequence ID" value="GFY08966.1"/>
    <property type="molecule type" value="Genomic_DNA"/>
</dbReference>
<protein>
    <submittedName>
        <fullName evidence="1">Uncharacterized protein</fullName>
    </submittedName>
</protein>
<comment type="caution">
    <text evidence="1">The sequence shown here is derived from an EMBL/GenBank/DDBJ whole genome shotgun (WGS) entry which is preliminary data.</text>
</comment>
<dbReference type="Proteomes" id="UP000887159">
    <property type="component" value="Unassembled WGS sequence"/>
</dbReference>
<sequence length="89" mass="10116">MTPCEVHLSGWVCGLDGKRKKERWDDKKRVKNREGSLGYPGFVTPVFTKDSKPLGKEKITRAPRDCDTRTHLKKVSPLRGRLSGYNGMI</sequence>
<reference evidence="1" key="1">
    <citation type="submission" date="2020-08" db="EMBL/GenBank/DDBJ databases">
        <title>Multicomponent nature underlies the extraordinary mechanical properties of spider dragline silk.</title>
        <authorList>
            <person name="Kono N."/>
            <person name="Nakamura H."/>
            <person name="Mori M."/>
            <person name="Yoshida Y."/>
            <person name="Ohtoshi R."/>
            <person name="Malay A.D."/>
            <person name="Moran D.A.P."/>
            <person name="Tomita M."/>
            <person name="Numata K."/>
            <person name="Arakawa K."/>
        </authorList>
    </citation>
    <scope>NUCLEOTIDE SEQUENCE</scope>
</reference>
<organism evidence="1 2">
    <name type="scientific">Trichonephila clavipes</name>
    <name type="common">Golden silk orbweaver</name>
    <name type="synonym">Nephila clavipes</name>
    <dbReference type="NCBI Taxonomy" id="2585209"/>
    <lineage>
        <taxon>Eukaryota</taxon>
        <taxon>Metazoa</taxon>
        <taxon>Ecdysozoa</taxon>
        <taxon>Arthropoda</taxon>
        <taxon>Chelicerata</taxon>
        <taxon>Arachnida</taxon>
        <taxon>Araneae</taxon>
        <taxon>Araneomorphae</taxon>
        <taxon>Entelegynae</taxon>
        <taxon>Araneoidea</taxon>
        <taxon>Nephilidae</taxon>
        <taxon>Trichonephila</taxon>
    </lineage>
</organism>
<evidence type="ECO:0000313" key="2">
    <source>
        <dbReference type="Proteomes" id="UP000887159"/>
    </source>
</evidence>
<dbReference type="AlphaFoldDB" id="A0A8X6S9G9"/>
<accession>A0A8X6S9G9</accession>